<accession>X6NUL0</accession>
<proteinExistence type="predicted"/>
<evidence type="ECO:0000313" key="3">
    <source>
        <dbReference type="Proteomes" id="UP000023152"/>
    </source>
</evidence>
<keyword evidence="1" id="KW-1133">Transmembrane helix</keyword>
<gene>
    <name evidence="2" type="ORF">RFI_07651</name>
</gene>
<feature type="transmembrane region" description="Helical" evidence="1">
    <location>
        <begin position="20"/>
        <end position="52"/>
    </location>
</feature>
<dbReference type="AlphaFoldDB" id="X6NUL0"/>
<dbReference type="EMBL" id="ASPP01006046">
    <property type="protein sequence ID" value="ETO29469.1"/>
    <property type="molecule type" value="Genomic_DNA"/>
</dbReference>
<protein>
    <submittedName>
        <fullName evidence="2">Uncharacterized protein</fullName>
    </submittedName>
</protein>
<comment type="caution">
    <text evidence="2">The sequence shown here is derived from an EMBL/GenBank/DDBJ whole genome shotgun (WGS) entry which is preliminary data.</text>
</comment>
<organism evidence="2 3">
    <name type="scientific">Reticulomyxa filosa</name>
    <dbReference type="NCBI Taxonomy" id="46433"/>
    <lineage>
        <taxon>Eukaryota</taxon>
        <taxon>Sar</taxon>
        <taxon>Rhizaria</taxon>
        <taxon>Retaria</taxon>
        <taxon>Foraminifera</taxon>
        <taxon>Monothalamids</taxon>
        <taxon>Reticulomyxidae</taxon>
        <taxon>Reticulomyxa</taxon>
    </lineage>
</organism>
<evidence type="ECO:0000256" key="1">
    <source>
        <dbReference type="SAM" id="Phobius"/>
    </source>
</evidence>
<evidence type="ECO:0000313" key="2">
    <source>
        <dbReference type="EMBL" id="ETO29469.1"/>
    </source>
</evidence>
<keyword evidence="3" id="KW-1185">Reference proteome</keyword>
<keyword evidence="1" id="KW-0812">Transmembrane</keyword>
<dbReference type="Proteomes" id="UP000023152">
    <property type="component" value="Unassembled WGS sequence"/>
</dbReference>
<name>X6NUL0_RETFI</name>
<reference evidence="2 3" key="1">
    <citation type="journal article" date="2013" name="Curr. Biol.">
        <title>The Genome of the Foraminiferan Reticulomyxa filosa.</title>
        <authorList>
            <person name="Glockner G."/>
            <person name="Hulsmann N."/>
            <person name="Schleicher M."/>
            <person name="Noegel A.A."/>
            <person name="Eichinger L."/>
            <person name="Gallinger C."/>
            <person name="Pawlowski J."/>
            <person name="Sierra R."/>
            <person name="Euteneuer U."/>
            <person name="Pillet L."/>
            <person name="Moustafa A."/>
            <person name="Platzer M."/>
            <person name="Groth M."/>
            <person name="Szafranski K."/>
            <person name="Schliwa M."/>
        </authorList>
    </citation>
    <scope>NUCLEOTIDE SEQUENCE [LARGE SCALE GENOMIC DNA]</scope>
</reference>
<keyword evidence="1" id="KW-0472">Membrane</keyword>
<sequence length="157" mass="18706">MIMTMTAIMNYHRPYIKKKLIVYLLNVFVIIATISAKIHNNSIVFIAIAWYVSKNSKSKLTYQNVQCIQEFKFCNLFVCDFNIFNLKKTNNYMKSTYYEYNTLKDSRAILIDFLKILIDPVLTPLTQNDKHISNYSEEFHEEFTENDEKFHEDDNDK</sequence>